<keyword evidence="4" id="KW-1185">Reference proteome</keyword>
<dbReference type="PANTHER" id="PTHR33164:SF99">
    <property type="entry name" value="MARR FAMILY REGULATORY PROTEIN"/>
    <property type="match status" value="1"/>
</dbReference>
<proteinExistence type="predicted"/>
<dbReference type="EMBL" id="JBHUDE010000011">
    <property type="protein sequence ID" value="MFD1606734.1"/>
    <property type="molecule type" value="Genomic_DNA"/>
</dbReference>
<dbReference type="SUPFAM" id="SSF46785">
    <property type="entry name" value="Winged helix' DNA-binding domain"/>
    <property type="match status" value="1"/>
</dbReference>
<protein>
    <submittedName>
        <fullName evidence="3">MarR family winged helix-turn-helix transcriptional regulator</fullName>
    </submittedName>
</protein>
<dbReference type="Proteomes" id="UP001597221">
    <property type="component" value="Unassembled WGS sequence"/>
</dbReference>
<dbReference type="InterPro" id="IPR036388">
    <property type="entry name" value="WH-like_DNA-bd_sf"/>
</dbReference>
<dbReference type="InterPro" id="IPR039422">
    <property type="entry name" value="MarR/SlyA-like"/>
</dbReference>
<organism evidence="3 4">
    <name type="scientific">Oceanobacillus luteolus</name>
    <dbReference type="NCBI Taxonomy" id="1274358"/>
    <lineage>
        <taxon>Bacteria</taxon>
        <taxon>Bacillati</taxon>
        <taxon>Bacillota</taxon>
        <taxon>Bacilli</taxon>
        <taxon>Bacillales</taxon>
        <taxon>Bacillaceae</taxon>
        <taxon>Oceanobacillus</taxon>
    </lineage>
</organism>
<name>A0ABW4HM99_9BACI</name>
<accession>A0ABW4HM99</accession>
<gene>
    <name evidence="3" type="ORF">ACFSBH_03530</name>
</gene>
<evidence type="ECO:0000313" key="4">
    <source>
        <dbReference type="Proteomes" id="UP001597221"/>
    </source>
</evidence>
<dbReference type="PANTHER" id="PTHR33164">
    <property type="entry name" value="TRANSCRIPTIONAL REGULATOR, MARR FAMILY"/>
    <property type="match status" value="1"/>
</dbReference>
<reference evidence="4" key="1">
    <citation type="journal article" date="2019" name="Int. J. Syst. Evol. Microbiol.">
        <title>The Global Catalogue of Microorganisms (GCM) 10K type strain sequencing project: providing services to taxonomists for standard genome sequencing and annotation.</title>
        <authorList>
            <consortium name="The Broad Institute Genomics Platform"/>
            <consortium name="The Broad Institute Genome Sequencing Center for Infectious Disease"/>
            <person name="Wu L."/>
            <person name="Ma J."/>
        </authorList>
    </citation>
    <scope>NUCLEOTIDE SEQUENCE [LARGE SCALE GENOMIC DNA]</scope>
    <source>
        <strain evidence="4">CGMCC 1.12376</strain>
    </source>
</reference>
<evidence type="ECO:0000259" key="2">
    <source>
        <dbReference type="Pfam" id="PF13463"/>
    </source>
</evidence>
<comment type="caution">
    <text evidence="3">The sequence shown here is derived from an EMBL/GenBank/DDBJ whole genome shotgun (WGS) entry which is preliminary data.</text>
</comment>
<evidence type="ECO:0000313" key="3">
    <source>
        <dbReference type="EMBL" id="MFD1606734.1"/>
    </source>
</evidence>
<feature type="domain" description="HTH marR-type" evidence="2">
    <location>
        <begin position="37"/>
        <end position="100"/>
    </location>
</feature>
<dbReference type="InterPro" id="IPR000835">
    <property type="entry name" value="HTH_MarR-typ"/>
</dbReference>
<sequence>MEEELNEKDLFDLLSKKNREIRKAIEDRWNNKNEIQLTKSEWFILDRINYGQEMLADVCKNGEITRQGTHKLIRKLEAQGLVKLTNLDENKRNKYVQLTQLGLNCYEENKALKQALEERIKNALGQAAYDELKKTLAADWQL</sequence>
<dbReference type="RefSeq" id="WP_251513770.1">
    <property type="nucleotide sequence ID" value="NZ_JAMBON010000012.1"/>
</dbReference>
<evidence type="ECO:0000256" key="1">
    <source>
        <dbReference type="ARBA" id="ARBA00023125"/>
    </source>
</evidence>
<dbReference type="InterPro" id="IPR036390">
    <property type="entry name" value="WH_DNA-bd_sf"/>
</dbReference>
<dbReference type="Gene3D" id="1.10.10.10">
    <property type="entry name" value="Winged helix-like DNA-binding domain superfamily/Winged helix DNA-binding domain"/>
    <property type="match status" value="1"/>
</dbReference>
<dbReference type="Pfam" id="PF13463">
    <property type="entry name" value="HTH_27"/>
    <property type="match status" value="1"/>
</dbReference>
<keyword evidence="1" id="KW-0238">DNA-binding</keyword>